<organism evidence="7 8">
    <name type="scientific">Acidiluteibacter ferrifornacis</name>
    <dbReference type="NCBI Taxonomy" id="2692424"/>
    <lineage>
        <taxon>Bacteria</taxon>
        <taxon>Pseudomonadati</taxon>
        <taxon>Bacteroidota</taxon>
        <taxon>Flavobacteriia</taxon>
        <taxon>Flavobacteriales</taxon>
        <taxon>Cryomorphaceae</taxon>
        <taxon>Acidiluteibacter</taxon>
    </lineage>
</organism>
<keyword evidence="2 5" id="KW-0812">Transmembrane</keyword>
<evidence type="ECO:0000313" key="8">
    <source>
        <dbReference type="Proteomes" id="UP000470771"/>
    </source>
</evidence>
<keyword evidence="8" id="KW-1185">Reference proteome</keyword>
<dbReference type="RefSeq" id="WP_160633072.1">
    <property type="nucleotide sequence ID" value="NZ_WWNE01000006.1"/>
</dbReference>
<feature type="transmembrane region" description="Helical" evidence="5">
    <location>
        <begin position="135"/>
        <end position="158"/>
    </location>
</feature>
<dbReference type="Proteomes" id="UP000470771">
    <property type="component" value="Unassembled WGS sequence"/>
</dbReference>
<proteinExistence type="predicted"/>
<dbReference type="Pfam" id="PF04932">
    <property type="entry name" value="Wzy_C"/>
    <property type="match status" value="1"/>
</dbReference>
<feature type="transmembrane region" description="Helical" evidence="5">
    <location>
        <begin position="209"/>
        <end position="227"/>
    </location>
</feature>
<feature type="transmembrane region" description="Helical" evidence="5">
    <location>
        <begin position="20"/>
        <end position="36"/>
    </location>
</feature>
<sequence>MNYKNWKIWFKQLPLSLKWFVVLILLRPLVDLFYFLKEISPFLSPLYIVGVATPVLILLSFLSRGFPKKFKSFISDFSFTTWSVIVLINLIVLFVFYGGLAISSEVIRYGSPLLLFFYIRHFVRSKVDLIGLLQSFVYSAIFPMCLLAYELMFGAINAEFLTESRGGGARLQGGYADIMNYAIYFTMAFLIQCYFFIRSSKLNYVSIKQRLLLIVVTLVCFIGLVGIKQSSSWAVMLFIGFLFLVYNLNSRKGIVVILITLPVLIFTLPVVYKSSIEPLIEKEYKVIEGEADLERSFNGRMSRWVKFFGIWSEMPIGSNLVGVTTSGHDQTLIMVSGGMHSDYVRVIFLSGILGFIFYMLFLLNLLMRARKIAIPERFLVFGGVGTVMLYSVSTNPLLYFPLLYCVFPIMAYASLPKLLLLRK</sequence>
<gene>
    <name evidence="7" type="ORF">GQN54_08355</name>
</gene>
<feature type="transmembrane region" description="Helical" evidence="5">
    <location>
        <begin position="378"/>
        <end position="393"/>
    </location>
</feature>
<evidence type="ECO:0000259" key="6">
    <source>
        <dbReference type="Pfam" id="PF04932"/>
    </source>
</evidence>
<feature type="transmembrane region" description="Helical" evidence="5">
    <location>
        <begin position="74"/>
        <end position="100"/>
    </location>
</feature>
<reference evidence="7 8" key="1">
    <citation type="submission" date="2019-12" db="EMBL/GenBank/DDBJ databases">
        <authorList>
            <person name="Zhao J."/>
        </authorList>
    </citation>
    <scope>NUCLEOTIDE SEQUENCE [LARGE SCALE GENOMIC DNA]</scope>
    <source>
        <strain evidence="7 8">S-15</strain>
    </source>
</reference>
<dbReference type="InterPro" id="IPR051533">
    <property type="entry name" value="WaaL-like"/>
</dbReference>
<feature type="transmembrane region" description="Helical" evidence="5">
    <location>
        <begin position="399"/>
        <end position="420"/>
    </location>
</feature>
<evidence type="ECO:0000256" key="3">
    <source>
        <dbReference type="ARBA" id="ARBA00022989"/>
    </source>
</evidence>
<comment type="caution">
    <text evidence="7">The sequence shown here is derived from an EMBL/GenBank/DDBJ whole genome shotgun (WGS) entry which is preliminary data.</text>
</comment>
<dbReference type="PANTHER" id="PTHR37422:SF13">
    <property type="entry name" value="LIPOPOLYSACCHARIDE BIOSYNTHESIS PROTEIN PA4999-RELATED"/>
    <property type="match status" value="1"/>
</dbReference>
<keyword evidence="4 5" id="KW-0472">Membrane</keyword>
<evidence type="ECO:0000256" key="2">
    <source>
        <dbReference type="ARBA" id="ARBA00022692"/>
    </source>
</evidence>
<accession>A0A6N9NJU5</accession>
<protein>
    <recommendedName>
        <fullName evidence="6">O-antigen ligase-related domain-containing protein</fullName>
    </recommendedName>
</protein>
<dbReference type="InterPro" id="IPR007016">
    <property type="entry name" value="O-antigen_ligase-rel_domated"/>
</dbReference>
<feature type="transmembrane region" description="Helical" evidence="5">
    <location>
        <begin position="106"/>
        <end position="123"/>
    </location>
</feature>
<evidence type="ECO:0000256" key="4">
    <source>
        <dbReference type="ARBA" id="ARBA00023136"/>
    </source>
</evidence>
<evidence type="ECO:0000313" key="7">
    <source>
        <dbReference type="EMBL" id="NBG66129.1"/>
    </source>
</evidence>
<comment type="subcellular location">
    <subcellularLocation>
        <location evidence="1">Membrane</location>
        <topology evidence="1">Multi-pass membrane protein</topology>
    </subcellularLocation>
</comment>
<dbReference type="EMBL" id="WWNE01000006">
    <property type="protein sequence ID" value="NBG66129.1"/>
    <property type="molecule type" value="Genomic_DNA"/>
</dbReference>
<dbReference type="PANTHER" id="PTHR37422">
    <property type="entry name" value="TEICHURONIC ACID BIOSYNTHESIS PROTEIN TUAE"/>
    <property type="match status" value="1"/>
</dbReference>
<feature type="transmembrane region" description="Helical" evidence="5">
    <location>
        <begin position="254"/>
        <end position="272"/>
    </location>
</feature>
<feature type="transmembrane region" description="Helical" evidence="5">
    <location>
        <begin position="343"/>
        <end position="366"/>
    </location>
</feature>
<feature type="domain" description="O-antigen ligase-related" evidence="6">
    <location>
        <begin position="216"/>
        <end position="359"/>
    </location>
</feature>
<dbReference type="GO" id="GO:0016020">
    <property type="term" value="C:membrane"/>
    <property type="evidence" value="ECO:0007669"/>
    <property type="project" value="UniProtKB-SubCell"/>
</dbReference>
<feature type="transmembrane region" description="Helical" evidence="5">
    <location>
        <begin position="42"/>
        <end position="62"/>
    </location>
</feature>
<feature type="transmembrane region" description="Helical" evidence="5">
    <location>
        <begin position="178"/>
        <end position="197"/>
    </location>
</feature>
<evidence type="ECO:0000256" key="5">
    <source>
        <dbReference type="SAM" id="Phobius"/>
    </source>
</evidence>
<dbReference type="AlphaFoldDB" id="A0A6N9NJU5"/>
<evidence type="ECO:0000256" key="1">
    <source>
        <dbReference type="ARBA" id="ARBA00004141"/>
    </source>
</evidence>
<feature type="transmembrane region" description="Helical" evidence="5">
    <location>
        <begin position="233"/>
        <end position="249"/>
    </location>
</feature>
<keyword evidence="3 5" id="KW-1133">Transmembrane helix</keyword>
<name>A0A6N9NJU5_9FLAO</name>